<feature type="non-terminal residue" evidence="1">
    <location>
        <position position="80"/>
    </location>
</feature>
<evidence type="ECO:0000313" key="1">
    <source>
        <dbReference type="EMBL" id="CAG8651548.1"/>
    </source>
</evidence>
<proteinExistence type="predicted"/>
<sequence>GIFEEVDFRDQLNQLFPEAVGGVFAENESKIYQSANPHFSGWAEIIDGQDGNMYLYVGEKGFWDLLPGCLGLVLGLVFGV</sequence>
<dbReference type="OrthoDB" id="2449294at2759"/>
<dbReference type="AlphaFoldDB" id="A0A9N9DY51"/>
<reference evidence="1" key="1">
    <citation type="submission" date="2021-06" db="EMBL/GenBank/DDBJ databases">
        <authorList>
            <person name="Kallberg Y."/>
            <person name="Tangrot J."/>
            <person name="Rosling A."/>
        </authorList>
    </citation>
    <scope>NUCLEOTIDE SEQUENCE</scope>
    <source>
        <strain evidence="1">AZ414A</strain>
    </source>
</reference>
<comment type="caution">
    <text evidence="1">The sequence shown here is derived from an EMBL/GenBank/DDBJ whole genome shotgun (WGS) entry which is preliminary data.</text>
</comment>
<protein>
    <submittedName>
        <fullName evidence="1">7535_t:CDS:1</fullName>
    </submittedName>
</protein>
<gene>
    <name evidence="1" type="ORF">DEBURN_LOCUS11472</name>
</gene>
<accession>A0A9N9DY51</accession>
<name>A0A9N9DY51_9GLOM</name>
<feature type="non-terminal residue" evidence="1">
    <location>
        <position position="1"/>
    </location>
</feature>
<dbReference type="EMBL" id="CAJVPK010006562">
    <property type="protein sequence ID" value="CAG8651548.1"/>
    <property type="molecule type" value="Genomic_DNA"/>
</dbReference>
<keyword evidence="2" id="KW-1185">Reference proteome</keyword>
<organism evidence="1 2">
    <name type="scientific">Diversispora eburnea</name>
    <dbReference type="NCBI Taxonomy" id="1213867"/>
    <lineage>
        <taxon>Eukaryota</taxon>
        <taxon>Fungi</taxon>
        <taxon>Fungi incertae sedis</taxon>
        <taxon>Mucoromycota</taxon>
        <taxon>Glomeromycotina</taxon>
        <taxon>Glomeromycetes</taxon>
        <taxon>Diversisporales</taxon>
        <taxon>Diversisporaceae</taxon>
        <taxon>Diversispora</taxon>
    </lineage>
</organism>
<evidence type="ECO:0000313" key="2">
    <source>
        <dbReference type="Proteomes" id="UP000789706"/>
    </source>
</evidence>
<dbReference type="Proteomes" id="UP000789706">
    <property type="component" value="Unassembled WGS sequence"/>
</dbReference>